<keyword evidence="4 7" id="KW-0442">Lipid degradation</keyword>
<evidence type="ECO:0000313" key="13">
    <source>
        <dbReference type="WBParaSite" id="MBELARI_LOCUS9584"/>
    </source>
</evidence>
<dbReference type="Proteomes" id="UP000887575">
    <property type="component" value="Unassembled WGS sequence"/>
</dbReference>
<dbReference type="FunFam" id="3.40.50.1820:FF:000057">
    <property type="entry name" value="Lipase"/>
    <property type="match status" value="1"/>
</dbReference>
<dbReference type="PANTHER" id="PTHR11005">
    <property type="entry name" value="LYSOSOMAL ACID LIPASE-RELATED"/>
    <property type="match status" value="1"/>
</dbReference>
<organism evidence="12 13">
    <name type="scientific">Mesorhabditis belari</name>
    <dbReference type="NCBI Taxonomy" id="2138241"/>
    <lineage>
        <taxon>Eukaryota</taxon>
        <taxon>Metazoa</taxon>
        <taxon>Ecdysozoa</taxon>
        <taxon>Nematoda</taxon>
        <taxon>Chromadorea</taxon>
        <taxon>Rhabditida</taxon>
        <taxon>Rhabditina</taxon>
        <taxon>Rhabditomorpha</taxon>
        <taxon>Rhabditoidea</taxon>
        <taxon>Rhabditidae</taxon>
        <taxon>Mesorhabditinae</taxon>
        <taxon>Mesorhabditis</taxon>
    </lineage>
</organism>
<feature type="chain" id="PRO_5042246076" description="Lipase" evidence="10">
    <location>
        <begin position="18"/>
        <end position="367"/>
    </location>
</feature>
<dbReference type="InterPro" id="IPR025483">
    <property type="entry name" value="Lipase_euk"/>
</dbReference>
<dbReference type="InterPro" id="IPR029058">
    <property type="entry name" value="AB_hydrolase_fold"/>
</dbReference>
<comment type="similarity">
    <text evidence="1 7">Belongs to the AB hydrolase superfamily. Lipase family.</text>
</comment>
<name>A0AAF3FQT7_9BILA</name>
<accession>A0AAF3FQT7</accession>
<evidence type="ECO:0000259" key="11">
    <source>
        <dbReference type="Pfam" id="PF04083"/>
    </source>
</evidence>
<feature type="active site" description="Charge relay system" evidence="8">
    <location>
        <position position="335"/>
    </location>
</feature>
<protein>
    <recommendedName>
        <fullName evidence="7">Lipase</fullName>
    </recommendedName>
</protein>
<dbReference type="PIRSF" id="PIRSF000862">
    <property type="entry name" value="Steryl_ester_lip"/>
    <property type="match status" value="1"/>
</dbReference>
<evidence type="ECO:0000256" key="4">
    <source>
        <dbReference type="ARBA" id="ARBA00022963"/>
    </source>
</evidence>
<evidence type="ECO:0000313" key="12">
    <source>
        <dbReference type="Proteomes" id="UP000887575"/>
    </source>
</evidence>
<dbReference type="GO" id="GO:0016788">
    <property type="term" value="F:hydrolase activity, acting on ester bonds"/>
    <property type="evidence" value="ECO:0007669"/>
    <property type="project" value="InterPro"/>
</dbReference>
<keyword evidence="6" id="KW-0325">Glycoprotein</keyword>
<feature type="signal peptide" evidence="10">
    <location>
        <begin position="1"/>
        <end position="17"/>
    </location>
</feature>
<dbReference type="Pfam" id="PF04083">
    <property type="entry name" value="Abhydro_lipase"/>
    <property type="match status" value="1"/>
</dbReference>
<dbReference type="GO" id="GO:0016042">
    <property type="term" value="P:lipid catabolic process"/>
    <property type="evidence" value="ECO:0007669"/>
    <property type="project" value="UniProtKB-KW"/>
</dbReference>
<keyword evidence="2 10" id="KW-0732">Signal</keyword>
<keyword evidence="5" id="KW-0443">Lipid metabolism</keyword>
<dbReference type="SUPFAM" id="SSF53474">
    <property type="entry name" value="alpha/beta-Hydrolases"/>
    <property type="match status" value="1"/>
</dbReference>
<evidence type="ECO:0000256" key="10">
    <source>
        <dbReference type="SAM" id="SignalP"/>
    </source>
</evidence>
<dbReference type="WBParaSite" id="MBELARI_LOCUS9584">
    <property type="protein sequence ID" value="MBELARI_LOCUS9584"/>
    <property type="gene ID" value="MBELARI_LOCUS9584"/>
</dbReference>
<evidence type="ECO:0000256" key="7">
    <source>
        <dbReference type="PIRNR" id="PIRNR000862"/>
    </source>
</evidence>
<dbReference type="Gene3D" id="3.40.50.1820">
    <property type="entry name" value="alpha/beta hydrolase"/>
    <property type="match status" value="1"/>
</dbReference>
<evidence type="ECO:0000256" key="1">
    <source>
        <dbReference type="ARBA" id="ARBA00010701"/>
    </source>
</evidence>
<keyword evidence="12" id="KW-1185">Reference proteome</keyword>
<evidence type="ECO:0000256" key="6">
    <source>
        <dbReference type="ARBA" id="ARBA00023180"/>
    </source>
</evidence>
<feature type="region of interest" description="Disordered" evidence="9">
    <location>
        <begin position="265"/>
        <end position="285"/>
    </location>
</feature>
<feature type="active site" description="Charge relay system" evidence="8">
    <location>
        <position position="303"/>
    </location>
</feature>
<evidence type="ECO:0000256" key="9">
    <source>
        <dbReference type="SAM" id="MobiDB-lite"/>
    </source>
</evidence>
<dbReference type="InterPro" id="IPR006693">
    <property type="entry name" value="AB_hydrolase_lipase"/>
</dbReference>
<sequence>MGKAFLFLACLVLATQAVDNDPEIEMNAPEIIERWGYPVEIHTVETTDGYLIDIHRIPAGKNQVQTPNKPVVFMQHGFMCDSSNWIVNLPDQSAGFLFADAGYDVWLGNVRGNTYGKKHKTLNPKSEKFWEFSFDEHAAIDLPNEIDYVLQKTGQKSLNYIGHSQGTLTMFAHLSEDQTFVSKIQNFFALAPIGTMTHALYVLFGSGEFLPSNNFMKVISKDFCGTNPTNDYCDNLLFLISGPESTQFNDTRVAVYTSQTPAGEKFDYQDPKKNQKKYGQDTPPAYDYSKVNAPTHLFWGDQDYLGDPMDIKNFLIPTLKPEFVKTNVELKNYNHMDFIWGLSTPTDVYAPILKTIQASNQGRFQRH</sequence>
<reference evidence="13" key="1">
    <citation type="submission" date="2024-02" db="UniProtKB">
        <authorList>
            <consortium name="WormBaseParasite"/>
        </authorList>
    </citation>
    <scope>IDENTIFICATION</scope>
</reference>
<keyword evidence="3 7" id="KW-0378">Hydrolase</keyword>
<feature type="active site" description="Nucleophile" evidence="8">
    <location>
        <position position="164"/>
    </location>
</feature>
<evidence type="ECO:0000256" key="8">
    <source>
        <dbReference type="PIRSR" id="PIRSR000862-1"/>
    </source>
</evidence>
<evidence type="ECO:0000256" key="3">
    <source>
        <dbReference type="ARBA" id="ARBA00022801"/>
    </source>
</evidence>
<feature type="domain" description="Partial AB-hydrolase lipase" evidence="11">
    <location>
        <begin position="29"/>
        <end position="89"/>
    </location>
</feature>
<proteinExistence type="inferred from homology"/>
<dbReference type="AlphaFoldDB" id="A0AAF3FQT7"/>
<evidence type="ECO:0000256" key="5">
    <source>
        <dbReference type="ARBA" id="ARBA00023098"/>
    </source>
</evidence>
<evidence type="ECO:0000256" key="2">
    <source>
        <dbReference type="ARBA" id="ARBA00022729"/>
    </source>
</evidence>